<dbReference type="EMBL" id="LAJE02000394">
    <property type="protein sequence ID" value="OEO28180.1"/>
    <property type="molecule type" value="Genomic_DNA"/>
</dbReference>
<evidence type="ECO:0000313" key="6">
    <source>
        <dbReference type="Proteomes" id="UP000095463"/>
    </source>
</evidence>
<reference evidence="5 6" key="1">
    <citation type="journal article" date="2015" name="Genome Announc.">
        <title>Genome Assemblies of Three Soil-Associated Devosia species: D. insulae, D. limi, and D. soli.</title>
        <authorList>
            <person name="Hassan Y.I."/>
            <person name="Lepp D."/>
            <person name="Zhou T."/>
        </authorList>
    </citation>
    <scope>NUCLEOTIDE SEQUENCE [LARGE SCALE GENOMIC DNA]</scope>
    <source>
        <strain evidence="5 6">DS-56</strain>
    </source>
</reference>
<evidence type="ECO:0000256" key="3">
    <source>
        <dbReference type="ARBA" id="ARBA00023163"/>
    </source>
</evidence>
<dbReference type="InterPro" id="IPR011711">
    <property type="entry name" value="GntR_C"/>
</dbReference>
<dbReference type="GO" id="GO:0003677">
    <property type="term" value="F:DNA binding"/>
    <property type="evidence" value="ECO:0007669"/>
    <property type="project" value="UniProtKB-KW"/>
</dbReference>
<keyword evidence="1" id="KW-0805">Transcription regulation</keyword>
<accession>A0A1E5XHU8</accession>
<dbReference type="RefSeq" id="WP_069912508.1">
    <property type="nucleotide sequence ID" value="NZ_LAJE02000394.1"/>
</dbReference>
<dbReference type="PROSITE" id="PS50949">
    <property type="entry name" value="HTH_GNTR"/>
    <property type="match status" value="1"/>
</dbReference>
<dbReference type="Pfam" id="PF07729">
    <property type="entry name" value="FCD"/>
    <property type="match status" value="1"/>
</dbReference>
<evidence type="ECO:0000259" key="4">
    <source>
        <dbReference type="PROSITE" id="PS50949"/>
    </source>
</evidence>
<dbReference type="CDD" id="cd07377">
    <property type="entry name" value="WHTH_GntR"/>
    <property type="match status" value="1"/>
</dbReference>
<dbReference type="SUPFAM" id="SSF48008">
    <property type="entry name" value="GntR ligand-binding domain-like"/>
    <property type="match status" value="1"/>
</dbReference>
<keyword evidence="6" id="KW-1185">Reference proteome</keyword>
<dbReference type="InterPro" id="IPR008920">
    <property type="entry name" value="TF_FadR/GntR_C"/>
</dbReference>
<dbReference type="GO" id="GO:0003700">
    <property type="term" value="F:DNA-binding transcription factor activity"/>
    <property type="evidence" value="ECO:0007669"/>
    <property type="project" value="InterPro"/>
</dbReference>
<evidence type="ECO:0000256" key="2">
    <source>
        <dbReference type="ARBA" id="ARBA00023125"/>
    </source>
</evidence>
<gene>
    <name evidence="5" type="ORF">VW23_006050</name>
</gene>
<evidence type="ECO:0000256" key="1">
    <source>
        <dbReference type="ARBA" id="ARBA00023015"/>
    </source>
</evidence>
<dbReference type="Pfam" id="PF00392">
    <property type="entry name" value="GntR"/>
    <property type="match status" value="1"/>
</dbReference>
<evidence type="ECO:0000313" key="5">
    <source>
        <dbReference type="EMBL" id="OEO28180.1"/>
    </source>
</evidence>
<dbReference type="PANTHER" id="PTHR43537:SF53">
    <property type="entry name" value="HTH-TYPE TRANSCRIPTIONAL REPRESSOR NANR"/>
    <property type="match status" value="1"/>
</dbReference>
<dbReference type="SMART" id="SM00345">
    <property type="entry name" value="HTH_GNTR"/>
    <property type="match status" value="1"/>
</dbReference>
<protein>
    <recommendedName>
        <fullName evidence="4">HTH gntR-type domain-containing protein</fullName>
    </recommendedName>
</protein>
<dbReference type="Gene3D" id="1.10.10.10">
    <property type="entry name" value="Winged helix-like DNA-binding domain superfamily/Winged helix DNA-binding domain"/>
    <property type="match status" value="1"/>
</dbReference>
<keyword evidence="2" id="KW-0238">DNA-binding</keyword>
<organism evidence="5 6">
    <name type="scientific">Devosia insulae DS-56</name>
    <dbReference type="NCBI Taxonomy" id="1116389"/>
    <lineage>
        <taxon>Bacteria</taxon>
        <taxon>Pseudomonadati</taxon>
        <taxon>Pseudomonadota</taxon>
        <taxon>Alphaproteobacteria</taxon>
        <taxon>Hyphomicrobiales</taxon>
        <taxon>Devosiaceae</taxon>
        <taxon>Devosia</taxon>
    </lineage>
</organism>
<proteinExistence type="predicted"/>
<feature type="domain" description="HTH gntR-type" evidence="4">
    <location>
        <begin position="2"/>
        <end position="71"/>
    </location>
</feature>
<dbReference type="Proteomes" id="UP000095463">
    <property type="component" value="Unassembled WGS sequence"/>
</dbReference>
<dbReference type="SMART" id="SM00895">
    <property type="entry name" value="FCD"/>
    <property type="match status" value="1"/>
</dbReference>
<dbReference type="SUPFAM" id="SSF46785">
    <property type="entry name" value="Winged helix' DNA-binding domain"/>
    <property type="match status" value="1"/>
</dbReference>
<dbReference type="Gene3D" id="1.20.120.530">
    <property type="entry name" value="GntR ligand-binding domain-like"/>
    <property type="match status" value="1"/>
</dbReference>
<sequence length="247" mass="27370">MATEAADIAQALAEDIHSGVIKAGEMIPSERDLCERFAVGRTVVREAITMLEGMKLIEQRKGFRPRVVTPTLAQAMAGAAEAARFFFRGSEGNAHLEQARFFLEMSLVRYAAQYATQAQLGKMLAAIEACERAIGNYPLFREMDLRFHRTLAEVPGNPIFVALHDAFVDRLMRRREAPDDVASHNRRSNDEHRAIVTALVARDEPEAVRVLTVHLSRNYATYMRQALSGAESLVGTEPRAAVSNSEG</sequence>
<keyword evidence="3" id="KW-0804">Transcription</keyword>
<dbReference type="InterPro" id="IPR036388">
    <property type="entry name" value="WH-like_DNA-bd_sf"/>
</dbReference>
<name>A0A1E5XHU8_9HYPH</name>
<dbReference type="PRINTS" id="PR00035">
    <property type="entry name" value="HTHGNTR"/>
</dbReference>
<dbReference type="InterPro" id="IPR036390">
    <property type="entry name" value="WH_DNA-bd_sf"/>
</dbReference>
<dbReference type="AlphaFoldDB" id="A0A1E5XHU8"/>
<dbReference type="PANTHER" id="PTHR43537">
    <property type="entry name" value="TRANSCRIPTIONAL REGULATOR, GNTR FAMILY"/>
    <property type="match status" value="1"/>
</dbReference>
<comment type="caution">
    <text evidence="5">The sequence shown here is derived from an EMBL/GenBank/DDBJ whole genome shotgun (WGS) entry which is preliminary data.</text>
</comment>
<dbReference type="InterPro" id="IPR000524">
    <property type="entry name" value="Tscrpt_reg_HTH_GntR"/>
</dbReference>